<evidence type="ECO:0000313" key="6">
    <source>
        <dbReference type="Proteomes" id="UP000245845"/>
    </source>
</evidence>
<dbReference type="Pfam" id="PF04203">
    <property type="entry name" value="Sortase"/>
    <property type="match status" value="1"/>
</dbReference>
<dbReference type="InterPro" id="IPR023365">
    <property type="entry name" value="Sortase_dom-sf"/>
</dbReference>
<accession>A0A2Y9BP05</accession>
<keyword evidence="4" id="KW-0812">Transmembrane</keyword>
<organism evidence="5 6">
    <name type="scientific">Faecalicatena orotica</name>
    <dbReference type="NCBI Taxonomy" id="1544"/>
    <lineage>
        <taxon>Bacteria</taxon>
        <taxon>Bacillati</taxon>
        <taxon>Bacillota</taxon>
        <taxon>Clostridia</taxon>
        <taxon>Lachnospirales</taxon>
        <taxon>Lachnospiraceae</taxon>
        <taxon>Faecalicatena</taxon>
    </lineage>
</organism>
<feature type="region of interest" description="Disordered" evidence="3">
    <location>
        <begin position="47"/>
        <end position="69"/>
    </location>
</feature>
<keyword evidence="6" id="KW-1185">Reference proteome</keyword>
<name>A0A2Y9BP05_9FIRM</name>
<keyword evidence="1" id="KW-0378">Hydrolase</keyword>
<gene>
    <name evidence="5" type="ORF">A8806_12134</name>
</gene>
<keyword evidence="4" id="KW-0472">Membrane</keyword>
<dbReference type="CDD" id="cd05826">
    <property type="entry name" value="Sortase_B"/>
    <property type="match status" value="1"/>
</dbReference>
<dbReference type="InterPro" id="IPR009835">
    <property type="entry name" value="SrtB"/>
</dbReference>
<evidence type="ECO:0000256" key="4">
    <source>
        <dbReference type="SAM" id="Phobius"/>
    </source>
</evidence>
<reference evidence="5 6" key="1">
    <citation type="submission" date="2018-05" db="EMBL/GenBank/DDBJ databases">
        <title>The Hungate 1000. A catalogue of reference genomes from the rumen microbiome.</title>
        <authorList>
            <person name="Kelly W."/>
        </authorList>
    </citation>
    <scope>NUCLEOTIDE SEQUENCE [LARGE SCALE GENOMIC DNA]</scope>
    <source>
        <strain evidence="5 6">NLAE-zl-C242</strain>
    </source>
</reference>
<dbReference type="AlphaFoldDB" id="A0A2Y9BP05"/>
<feature type="transmembrane region" description="Helical" evidence="4">
    <location>
        <begin position="7"/>
        <end position="29"/>
    </location>
</feature>
<proteinExistence type="predicted"/>
<dbReference type="Gene3D" id="2.40.260.10">
    <property type="entry name" value="Sortase"/>
    <property type="match status" value="1"/>
</dbReference>
<feature type="compositionally biased region" description="Basic and acidic residues" evidence="3">
    <location>
        <begin position="57"/>
        <end position="69"/>
    </location>
</feature>
<protein>
    <submittedName>
        <fullName evidence="5">Sortase B</fullName>
    </submittedName>
</protein>
<dbReference type="RefSeq" id="WP_181368862.1">
    <property type="nucleotide sequence ID" value="NZ_BAAACK010000008.1"/>
</dbReference>
<feature type="active site" description="Acyl-thioester intermediate" evidence="2">
    <location>
        <position position="238"/>
    </location>
</feature>
<dbReference type="SUPFAM" id="SSF63817">
    <property type="entry name" value="Sortase"/>
    <property type="match status" value="1"/>
</dbReference>
<sequence>MKKTTKRILTVVLVIIAAVCIAYIAYYFVSQNKKGKVYDEVQKQVNLEPEKEEEPEAKDPEAPKEKNPIDFKQLQETNKDIYAWITVPDTNINYPIVQSSWDNTYYLDNTIDGQAGLPGSIYTENYNAKDFTDFNTIIYGHDMNDGSMFQNLHKYEDETFFKEHSKVYVYTPEKKLTYEIFEAVVYDDRHILMSFDFTQDNQRQAYLDSLKAVRNLNSNYNDDVQVGPDSRIITMSTCIATQPDNRLVVGAVLTDEYEYEAQ</sequence>
<dbReference type="Proteomes" id="UP000245845">
    <property type="component" value="Unassembled WGS sequence"/>
</dbReference>
<dbReference type="EMBL" id="QGDL01000021">
    <property type="protein sequence ID" value="PWJ20718.1"/>
    <property type="molecule type" value="Genomic_DNA"/>
</dbReference>
<evidence type="ECO:0000256" key="3">
    <source>
        <dbReference type="SAM" id="MobiDB-lite"/>
    </source>
</evidence>
<feature type="active site" description="Proton donor/acceptor" evidence="2">
    <location>
        <position position="141"/>
    </location>
</feature>
<dbReference type="InterPro" id="IPR005754">
    <property type="entry name" value="Sortase"/>
</dbReference>
<evidence type="ECO:0000256" key="2">
    <source>
        <dbReference type="PIRSR" id="PIRSR605754-1"/>
    </source>
</evidence>
<evidence type="ECO:0000313" key="5">
    <source>
        <dbReference type="EMBL" id="PWJ20718.1"/>
    </source>
</evidence>
<dbReference type="NCBIfam" id="TIGR03064">
    <property type="entry name" value="sortase_srtB"/>
    <property type="match status" value="1"/>
</dbReference>
<evidence type="ECO:0000256" key="1">
    <source>
        <dbReference type="ARBA" id="ARBA00022801"/>
    </source>
</evidence>
<dbReference type="GO" id="GO:0016787">
    <property type="term" value="F:hydrolase activity"/>
    <property type="evidence" value="ECO:0007669"/>
    <property type="project" value="UniProtKB-KW"/>
</dbReference>
<comment type="caution">
    <text evidence="5">The sequence shown here is derived from an EMBL/GenBank/DDBJ whole genome shotgun (WGS) entry which is preliminary data.</text>
</comment>
<keyword evidence="4" id="KW-1133">Transmembrane helix</keyword>